<reference evidence="2 3" key="1">
    <citation type="submission" date="2020-02" db="EMBL/GenBank/DDBJ databases">
        <authorList>
            <person name="Gao J."/>
            <person name="Sun J."/>
        </authorList>
    </citation>
    <scope>NUCLEOTIDE SEQUENCE [LARGE SCALE GENOMIC DNA]</scope>
    <source>
        <strain evidence="2 3">7124</strain>
    </source>
</reference>
<dbReference type="Proteomes" id="UP000480151">
    <property type="component" value="Unassembled WGS sequence"/>
</dbReference>
<protein>
    <submittedName>
        <fullName evidence="2">Uncharacterized protein</fullName>
    </submittedName>
</protein>
<sequence>MAESATTDLFKFIAIRPGQRVTEKETRYSVIRDPRVSNSDDEIRLTRIARHLSSQEGALSEWNQLDLSDLKQLEEGYRGILRHYEQLDTSDKLPDVKKLLLKHGITKILDGREEELLEKAWDALLIAESTGPDAGLRLETPMAALRTIHFVKLFDEDEEPQLNTILGALHARPAIPNAFHTAFSEFITQKSNTKMTEHSNHDPFMRGDRLRELATELHETERLLDAVRTAPTDTSPAVKETKTENLGEFSRSHFTLSSVPSLRSVLSDQLTSVQLGILDKLHVTEETPIFAASNLLEDHLSKLKEQSRELANDPEFQSYVKERRHPATDGNQNLLIDMQTADSNSVPDVDVSGRIVPLGIGDLKVVKQTLLQYVPGEVAHIENVLKGESKERKHRKLDRTETTLFTSEEETKENERDTQSTDRFELKREVEQTIKEDLSLKAGLTVTSSFGPVITTATGDLAYSTSKQESQKNSSNFAREVVDRSVSRVQIKTRIERTTKTLNEVEEINTHGVNNVQGKGHVIGIYRWVDKRYRAQIFNYGVRLLLEFIVPEPAAFFRAAQSHRHTVKVNAKPPEPFLNLSGGLLTVSDINETDYLKYMSRYNAAGVTPPPPEWTFTGVTLAKDIEVGKSMSMTSKELIVPEGYKLHSYSGTVTAVWKYHPKLTLQVGHDHYPILNKDPGKGQDIYNSTVGNPNEIKLITGSIPVSVAAYDVTSFGINVQGAYVRTKEHYDKWRIQTFEKIYTAYQALQAAYDQKVTEAEAATTENDIQGRNPAMNRVTEKTELKKLCITMMTGQHFQQFDAMSDPENQPEQHPEINVYEALNEGPIVQFFEQAFEWEQMTYLFYPYFWTRKKKWVSLNKISDPDPLFQQFLTAGHARVVVPVPMAYVDAVLYLLQSKETDLSKKIWRGGERPTLDSDLYVSITEEMRNQTDDIAGAKPEGAPWEFSLPTTLVWIQPDSSLPSFCVSLEDSNGEFNR</sequence>
<organism evidence="2 3">
    <name type="scientific">Paenibacillus apii</name>
    <dbReference type="NCBI Taxonomy" id="1850370"/>
    <lineage>
        <taxon>Bacteria</taxon>
        <taxon>Bacillati</taxon>
        <taxon>Bacillota</taxon>
        <taxon>Bacilli</taxon>
        <taxon>Bacillales</taxon>
        <taxon>Paenibacillaceae</taxon>
        <taxon>Paenibacillus</taxon>
    </lineage>
</organism>
<evidence type="ECO:0000313" key="3">
    <source>
        <dbReference type="Proteomes" id="UP000480151"/>
    </source>
</evidence>
<name>A0A6M1PKQ7_9BACL</name>
<keyword evidence="3" id="KW-1185">Reference proteome</keyword>
<gene>
    <name evidence="2" type="ORF">G5B47_17480</name>
</gene>
<dbReference type="RefSeq" id="WP_165100638.1">
    <property type="nucleotide sequence ID" value="NZ_JAAKGU010000008.1"/>
</dbReference>
<evidence type="ECO:0000256" key="1">
    <source>
        <dbReference type="SAM" id="MobiDB-lite"/>
    </source>
</evidence>
<feature type="compositionally biased region" description="Basic and acidic residues" evidence="1">
    <location>
        <begin position="413"/>
        <end position="422"/>
    </location>
</feature>
<dbReference type="AlphaFoldDB" id="A0A6M1PKQ7"/>
<proteinExistence type="predicted"/>
<feature type="region of interest" description="Disordered" evidence="1">
    <location>
        <begin position="389"/>
        <end position="422"/>
    </location>
</feature>
<comment type="caution">
    <text evidence="2">The sequence shown here is derived from an EMBL/GenBank/DDBJ whole genome shotgun (WGS) entry which is preliminary data.</text>
</comment>
<accession>A0A6M1PKQ7</accession>
<evidence type="ECO:0000313" key="2">
    <source>
        <dbReference type="EMBL" id="NGM84207.1"/>
    </source>
</evidence>
<dbReference type="EMBL" id="JAAKGU010000008">
    <property type="protein sequence ID" value="NGM84207.1"/>
    <property type="molecule type" value="Genomic_DNA"/>
</dbReference>